<keyword evidence="2 6" id="KW-0808">Transferase</keyword>
<evidence type="ECO:0000256" key="3">
    <source>
        <dbReference type="ARBA" id="ARBA00022741"/>
    </source>
</evidence>
<evidence type="ECO:0000256" key="4">
    <source>
        <dbReference type="ARBA" id="ARBA00022777"/>
    </source>
</evidence>
<dbReference type="Gene3D" id="3.40.1190.20">
    <property type="match status" value="1"/>
</dbReference>
<evidence type="ECO:0000259" key="8">
    <source>
        <dbReference type="Pfam" id="PF00294"/>
    </source>
</evidence>
<protein>
    <submittedName>
        <fullName evidence="9">1-phosphofructokinase family hexose kinase</fullName>
    </submittedName>
</protein>
<dbReference type="PIRSF" id="PIRSF000535">
    <property type="entry name" value="1PFK/6PFK/LacC"/>
    <property type="match status" value="1"/>
</dbReference>
<dbReference type="GO" id="GO:0008443">
    <property type="term" value="F:phosphofructokinase activity"/>
    <property type="evidence" value="ECO:0007669"/>
    <property type="project" value="TreeGrafter"/>
</dbReference>
<dbReference type="InterPro" id="IPR017583">
    <property type="entry name" value="Tagatose/fructose_Pkinase"/>
</dbReference>
<evidence type="ECO:0000313" key="10">
    <source>
        <dbReference type="Proteomes" id="UP000675163"/>
    </source>
</evidence>
<reference evidence="9" key="1">
    <citation type="submission" date="2021-02" db="EMBL/GenBank/DDBJ databases">
        <title>Sequencing the genomes of 1000 actinobacteria strains.</title>
        <authorList>
            <person name="Klenk H.-P."/>
        </authorList>
    </citation>
    <scope>NUCLEOTIDE SEQUENCE</scope>
    <source>
        <strain evidence="9">DSM 22850</strain>
    </source>
</reference>
<feature type="compositionally biased region" description="Basic and acidic residues" evidence="7">
    <location>
        <begin position="250"/>
        <end position="265"/>
    </location>
</feature>
<feature type="region of interest" description="Disordered" evidence="7">
    <location>
        <begin position="248"/>
        <end position="275"/>
    </location>
</feature>
<feature type="domain" description="Carbohydrate kinase PfkB" evidence="8">
    <location>
        <begin position="22"/>
        <end position="310"/>
    </location>
</feature>
<name>A0A940PN26_9MICO</name>
<proteinExistence type="inferred from homology"/>
<keyword evidence="5" id="KW-0067">ATP-binding</keyword>
<comment type="similarity">
    <text evidence="1">Belongs to the carbohydrate kinase PfkB family.</text>
</comment>
<dbReference type="RefSeq" id="WP_342452156.1">
    <property type="nucleotide sequence ID" value="NZ_JAFIDA010000001.1"/>
</dbReference>
<dbReference type="AlphaFoldDB" id="A0A940PN26"/>
<sequence>MTHVIVTVTPNPALDMTWVADSVQAGGSHRVDAGRARAGGKGINVARVAHAEGYPVVAVTTSGGAVGAEFAAELRDSGVPHTLVPVAAQTRRSIAVFDESVSDTMIFNERGETPTGPEWTALVAAVTAALDATAGADTGADADAGADAAAGALVISGSMPPGIGEAELQQLMAPAIARGVPVIVDTSGPLLLAAARAGASLLKPNREELAAATGIAEPMAGIAALCALGAGAVLCSLGSEGMLLASATDPAERSGQRARRAKLDTPLHGNPTGAGDAGVAAAATLAAEGVSLGDSRVLRRATAWSAAAVLMPIAGEISPRHEALERELVLDTVTPADLAAPAHHRSTEGAPA</sequence>
<evidence type="ECO:0000256" key="1">
    <source>
        <dbReference type="ARBA" id="ARBA00010688"/>
    </source>
</evidence>
<gene>
    <name evidence="9" type="ORF">JOF28_002209</name>
</gene>
<dbReference type="GO" id="GO:0005829">
    <property type="term" value="C:cytosol"/>
    <property type="evidence" value="ECO:0007669"/>
    <property type="project" value="TreeGrafter"/>
</dbReference>
<evidence type="ECO:0000256" key="7">
    <source>
        <dbReference type="SAM" id="MobiDB-lite"/>
    </source>
</evidence>
<dbReference type="Proteomes" id="UP000675163">
    <property type="component" value="Unassembled WGS sequence"/>
</dbReference>
<evidence type="ECO:0000256" key="5">
    <source>
        <dbReference type="ARBA" id="ARBA00022840"/>
    </source>
</evidence>
<organism evidence="9 10">
    <name type="scientific">Leucobacter exalbidus</name>
    <dbReference type="NCBI Taxonomy" id="662960"/>
    <lineage>
        <taxon>Bacteria</taxon>
        <taxon>Bacillati</taxon>
        <taxon>Actinomycetota</taxon>
        <taxon>Actinomycetes</taxon>
        <taxon>Micrococcales</taxon>
        <taxon>Microbacteriaceae</taxon>
        <taxon>Leucobacter</taxon>
    </lineage>
</organism>
<accession>A0A940PN26</accession>
<keyword evidence="4" id="KW-0418">Kinase</keyword>
<dbReference type="SUPFAM" id="SSF53613">
    <property type="entry name" value="Ribokinase-like"/>
    <property type="match status" value="1"/>
</dbReference>
<dbReference type="InterPro" id="IPR011611">
    <property type="entry name" value="PfkB_dom"/>
</dbReference>
<keyword evidence="3" id="KW-0547">Nucleotide-binding</keyword>
<evidence type="ECO:0000256" key="6">
    <source>
        <dbReference type="PIRNR" id="PIRNR000535"/>
    </source>
</evidence>
<dbReference type="GO" id="GO:0005524">
    <property type="term" value="F:ATP binding"/>
    <property type="evidence" value="ECO:0007669"/>
    <property type="project" value="UniProtKB-KW"/>
</dbReference>
<dbReference type="InterPro" id="IPR029056">
    <property type="entry name" value="Ribokinase-like"/>
</dbReference>
<dbReference type="EMBL" id="JAFIDA010000001">
    <property type="protein sequence ID" value="MBP1326977.1"/>
    <property type="molecule type" value="Genomic_DNA"/>
</dbReference>
<dbReference type="PANTHER" id="PTHR46566:SF5">
    <property type="entry name" value="1-PHOSPHOFRUCTOKINASE"/>
    <property type="match status" value="1"/>
</dbReference>
<dbReference type="PANTHER" id="PTHR46566">
    <property type="entry name" value="1-PHOSPHOFRUCTOKINASE-RELATED"/>
    <property type="match status" value="1"/>
</dbReference>
<evidence type="ECO:0000313" key="9">
    <source>
        <dbReference type="EMBL" id="MBP1326977.1"/>
    </source>
</evidence>
<dbReference type="Pfam" id="PF00294">
    <property type="entry name" value="PfkB"/>
    <property type="match status" value="1"/>
</dbReference>
<keyword evidence="10" id="KW-1185">Reference proteome</keyword>
<comment type="caution">
    <text evidence="9">The sequence shown here is derived from an EMBL/GenBank/DDBJ whole genome shotgun (WGS) entry which is preliminary data.</text>
</comment>
<evidence type="ECO:0000256" key="2">
    <source>
        <dbReference type="ARBA" id="ARBA00022679"/>
    </source>
</evidence>